<dbReference type="SUPFAM" id="SSF52161">
    <property type="entry name" value="Ribosomal protein L13"/>
    <property type="match status" value="1"/>
</dbReference>
<dbReference type="PROSITE" id="PS00783">
    <property type="entry name" value="RIBOSOMAL_L13"/>
    <property type="match status" value="1"/>
</dbReference>
<dbReference type="GO" id="GO:0017148">
    <property type="term" value="P:negative regulation of translation"/>
    <property type="evidence" value="ECO:0007669"/>
    <property type="project" value="TreeGrafter"/>
</dbReference>
<dbReference type="Gene3D" id="6.10.250.3250">
    <property type="match status" value="1"/>
</dbReference>
<dbReference type="GO" id="GO:0003735">
    <property type="term" value="F:structural constituent of ribosome"/>
    <property type="evidence" value="ECO:0007669"/>
    <property type="project" value="InterPro"/>
</dbReference>
<keyword evidence="3 6" id="KW-0687">Ribonucleoprotein</keyword>
<dbReference type="InterPro" id="IPR023563">
    <property type="entry name" value="Ribosomal_uL13_CS"/>
</dbReference>
<dbReference type="InterPro" id="IPR036899">
    <property type="entry name" value="Ribosomal_uL13_sf"/>
</dbReference>
<keyword evidence="8" id="KW-1185">Reference proteome</keyword>
<dbReference type="EMBL" id="CAJOBG010001439">
    <property type="protein sequence ID" value="CAF3929166.1"/>
    <property type="molecule type" value="Genomic_DNA"/>
</dbReference>
<dbReference type="InterPro" id="IPR005822">
    <property type="entry name" value="Ribosomal_uL13"/>
</dbReference>
<evidence type="ECO:0000256" key="6">
    <source>
        <dbReference type="RuleBase" id="RU003877"/>
    </source>
</evidence>
<dbReference type="GO" id="GO:0006412">
    <property type="term" value="P:translation"/>
    <property type="evidence" value="ECO:0007669"/>
    <property type="project" value="InterPro"/>
</dbReference>
<evidence type="ECO:0000313" key="7">
    <source>
        <dbReference type="EMBL" id="CAF3929166.1"/>
    </source>
</evidence>
<dbReference type="GO" id="GO:0022625">
    <property type="term" value="C:cytosolic large ribosomal subunit"/>
    <property type="evidence" value="ECO:0007669"/>
    <property type="project" value="TreeGrafter"/>
</dbReference>
<dbReference type="Gene3D" id="3.90.1180.10">
    <property type="entry name" value="Ribosomal protein L13"/>
    <property type="match status" value="1"/>
</dbReference>
<organism evidence="7 8">
    <name type="scientific">Rotaria magnacalcarata</name>
    <dbReference type="NCBI Taxonomy" id="392030"/>
    <lineage>
        <taxon>Eukaryota</taxon>
        <taxon>Metazoa</taxon>
        <taxon>Spiralia</taxon>
        <taxon>Gnathifera</taxon>
        <taxon>Rotifera</taxon>
        <taxon>Eurotatoria</taxon>
        <taxon>Bdelloidea</taxon>
        <taxon>Philodinida</taxon>
        <taxon>Philodinidae</taxon>
        <taxon>Rotaria</taxon>
    </lineage>
</organism>
<dbReference type="PANTHER" id="PTHR11545">
    <property type="entry name" value="RIBOSOMAL PROTEIN L13"/>
    <property type="match status" value="1"/>
</dbReference>
<evidence type="ECO:0000256" key="3">
    <source>
        <dbReference type="ARBA" id="ARBA00023274"/>
    </source>
</evidence>
<dbReference type="AlphaFoldDB" id="A0A819J8N3"/>
<evidence type="ECO:0000313" key="8">
    <source>
        <dbReference type="Proteomes" id="UP000663866"/>
    </source>
</evidence>
<dbReference type="InterPro" id="IPR005755">
    <property type="entry name" value="Ribosomal_uL13_euk/arc"/>
</dbReference>
<dbReference type="HAMAP" id="MF_01366">
    <property type="entry name" value="Ribosomal_uL13"/>
    <property type="match status" value="1"/>
</dbReference>
<comment type="similarity">
    <text evidence="1 6">Belongs to the universal ribosomal protein uL13 family.</text>
</comment>
<name>A0A819J8N3_9BILA</name>
<dbReference type="NCBIfam" id="TIGR01077">
    <property type="entry name" value="L13_A_E"/>
    <property type="match status" value="1"/>
</dbReference>
<evidence type="ECO:0000256" key="1">
    <source>
        <dbReference type="ARBA" id="ARBA00006227"/>
    </source>
</evidence>
<dbReference type="PANTHER" id="PTHR11545:SF3">
    <property type="entry name" value="LARGE RIBOSOMAL SUBUNIT PROTEIN UL13"/>
    <property type="match status" value="1"/>
</dbReference>
<gene>
    <name evidence="7" type="ORF">OVN521_LOCUS11027</name>
</gene>
<dbReference type="Pfam" id="PF00572">
    <property type="entry name" value="Ribosomal_L13"/>
    <property type="match status" value="1"/>
</dbReference>
<evidence type="ECO:0000256" key="2">
    <source>
        <dbReference type="ARBA" id="ARBA00022980"/>
    </source>
</evidence>
<dbReference type="GO" id="GO:0003729">
    <property type="term" value="F:mRNA binding"/>
    <property type="evidence" value="ECO:0007669"/>
    <property type="project" value="TreeGrafter"/>
</dbReference>
<dbReference type="SUPFAM" id="SSF56801">
    <property type="entry name" value="Acetyl-CoA synthetase-like"/>
    <property type="match status" value="1"/>
</dbReference>
<dbReference type="Proteomes" id="UP000663866">
    <property type="component" value="Unassembled WGS sequence"/>
</dbReference>
<dbReference type="FunFam" id="3.90.1180.10:FF:000002">
    <property type="entry name" value="60S ribosomal protein L16"/>
    <property type="match status" value="1"/>
</dbReference>
<protein>
    <recommendedName>
        <fullName evidence="4">Large ribosomal subunit protein uL13</fullName>
    </recommendedName>
    <alternativeName>
        <fullName evidence="5">60S ribosomal protein L13a</fullName>
    </alternativeName>
</protein>
<comment type="caution">
    <text evidence="7">The sequence shown here is derived from an EMBL/GenBank/DDBJ whole genome shotgun (WGS) entry which is preliminary data.</text>
</comment>
<proteinExistence type="inferred from homology"/>
<evidence type="ECO:0000256" key="5">
    <source>
        <dbReference type="ARBA" id="ARBA00035367"/>
    </source>
</evidence>
<sequence>MNLGATYHLIDLLSDTVRILIGRPLPNYERLVLDEFLQLVFFGQEGELAIRAQASLGQQRSLLREKKHFSSQNRNVIYVTPFRFRLSSVSNHISITRLHHALRFVIMKHAALCTLLDIDSNGFLMQSCLDLGSSIDEINKKISNMPKTILARKKAMQPVGFRAQSILIDGRGHLIGRLAATVAKTILQGHSVVVVRCEGLNISGSFYRNKLKYLEFLRKRCNINPARGPFHFRAPSKIFTRIVRGMVPHKTERGKQALVRLRAFEGIPTPYDKKKRLVVPSALRTLRLKPRRRFTELGRLSTEVGWQYQTVVATLEKKRKIKAKHYHLRQCELKKLKTSAKAKLASKPQVAKHLAVLQKYGYQL</sequence>
<reference evidence="7" key="1">
    <citation type="submission" date="2021-02" db="EMBL/GenBank/DDBJ databases">
        <authorList>
            <person name="Nowell W R."/>
        </authorList>
    </citation>
    <scope>NUCLEOTIDE SEQUENCE</scope>
</reference>
<accession>A0A819J8N3</accession>
<keyword evidence="2 6" id="KW-0689">Ribosomal protein</keyword>
<evidence type="ECO:0000256" key="4">
    <source>
        <dbReference type="ARBA" id="ARBA00035201"/>
    </source>
</evidence>